<dbReference type="AlphaFoldDB" id="A0A1J6KGK4"/>
<evidence type="ECO:0000313" key="2">
    <source>
        <dbReference type="Proteomes" id="UP000187609"/>
    </source>
</evidence>
<keyword evidence="2" id="KW-1185">Reference proteome</keyword>
<gene>
    <name evidence="1" type="ORF">A4A49_20236</name>
</gene>
<dbReference type="Proteomes" id="UP000187609">
    <property type="component" value="Unassembled WGS sequence"/>
</dbReference>
<protein>
    <submittedName>
        <fullName evidence="1">Uncharacterized protein</fullName>
    </submittedName>
</protein>
<accession>A0A1J6KGK4</accession>
<reference evidence="1" key="1">
    <citation type="submission" date="2016-11" db="EMBL/GenBank/DDBJ databases">
        <title>The genome of Nicotiana attenuata.</title>
        <authorList>
            <person name="Xu S."/>
            <person name="Brockmoeller T."/>
            <person name="Gaquerel E."/>
            <person name="Navarro A."/>
            <person name="Kuhl H."/>
            <person name="Gase K."/>
            <person name="Ling Z."/>
            <person name="Zhou W."/>
            <person name="Kreitzer C."/>
            <person name="Stanke M."/>
            <person name="Tang H."/>
            <person name="Lyons E."/>
            <person name="Pandey P."/>
            <person name="Pandey S.P."/>
            <person name="Timmermann B."/>
            <person name="Baldwin I.T."/>
        </authorList>
    </citation>
    <scope>NUCLEOTIDE SEQUENCE [LARGE SCALE GENOMIC DNA]</scope>
    <source>
        <strain evidence="1">UT</strain>
    </source>
</reference>
<evidence type="ECO:0000313" key="1">
    <source>
        <dbReference type="EMBL" id="OIT27804.1"/>
    </source>
</evidence>
<comment type="caution">
    <text evidence="1">The sequence shown here is derived from an EMBL/GenBank/DDBJ whole genome shotgun (WGS) entry which is preliminary data.</text>
</comment>
<sequence length="77" mass="8717">MGIVPTVAFKHTFAIYHHGYVGSSSTTAPTPEWQQEMTDVKSKLNALISLYERNIGNVLEECSLIFHSSTGTRFRKW</sequence>
<name>A0A1J6KGK4_NICAT</name>
<dbReference type="EMBL" id="MJEQ01002271">
    <property type="protein sequence ID" value="OIT27804.1"/>
    <property type="molecule type" value="Genomic_DNA"/>
</dbReference>
<organism evidence="1 2">
    <name type="scientific">Nicotiana attenuata</name>
    <name type="common">Coyote tobacco</name>
    <dbReference type="NCBI Taxonomy" id="49451"/>
    <lineage>
        <taxon>Eukaryota</taxon>
        <taxon>Viridiplantae</taxon>
        <taxon>Streptophyta</taxon>
        <taxon>Embryophyta</taxon>
        <taxon>Tracheophyta</taxon>
        <taxon>Spermatophyta</taxon>
        <taxon>Magnoliopsida</taxon>
        <taxon>eudicotyledons</taxon>
        <taxon>Gunneridae</taxon>
        <taxon>Pentapetalae</taxon>
        <taxon>asterids</taxon>
        <taxon>lamiids</taxon>
        <taxon>Solanales</taxon>
        <taxon>Solanaceae</taxon>
        <taxon>Nicotianoideae</taxon>
        <taxon>Nicotianeae</taxon>
        <taxon>Nicotiana</taxon>
    </lineage>
</organism>
<dbReference type="Gramene" id="OIT27804">
    <property type="protein sequence ID" value="OIT27804"/>
    <property type="gene ID" value="A4A49_20236"/>
</dbReference>
<proteinExistence type="predicted"/>